<feature type="compositionally biased region" description="Basic and acidic residues" evidence="1">
    <location>
        <begin position="1"/>
        <end position="17"/>
    </location>
</feature>
<accession>A0A5C2SCJ6</accession>
<name>A0A5C2SCJ6_9APHY</name>
<organism evidence="2 3">
    <name type="scientific">Lentinus tigrinus ALCF2SS1-6</name>
    <dbReference type="NCBI Taxonomy" id="1328759"/>
    <lineage>
        <taxon>Eukaryota</taxon>
        <taxon>Fungi</taxon>
        <taxon>Dikarya</taxon>
        <taxon>Basidiomycota</taxon>
        <taxon>Agaricomycotina</taxon>
        <taxon>Agaricomycetes</taxon>
        <taxon>Polyporales</taxon>
        <taxon>Polyporaceae</taxon>
        <taxon>Lentinus</taxon>
    </lineage>
</organism>
<dbReference type="AlphaFoldDB" id="A0A5C2SCJ6"/>
<keyword evidence="3" id="KW-1185">Reference proteome</keyword>
<evidence type="ECO:0000313" key="2">
    <source>
        <dbReference type="EMBL" id="RPD61502.1"/>
    </source>
</evidence>
<sequence>MGRRTSKDPFYPDHLASDTEAEDYDPANGPACGIFDFRPDLAGTAGNPWNASVVQLFVAHFMDKEPDADIDEVTDLFEGHLKYLCLRYKESLQGEKAARRRQSLANRAERQRNVMQLWLRRLTVAAFHPDLQIHIPILRSLGPFGMSSDESDHNSGEGIRYRILRKPWRNPELANWLQFFDKLYSIWRLGNMTGAQPHPRVPSNAISIRRPPVRGLPWNAYNEAWFKKLTDYDKILLSPKMDEKYQFSHPPSLRAQT</sequence>
<gene>
    <name evidence="2" type="ORF">L227DRAFT_500317</name>
</gene>
<evidence type="ECO:0000313" key="3">
    <source>
        <dbReference type="Proteomes" id="UP000313359"/>
    </source>
</evidence>
<dbReference type="EMBL" id="ML122262">
    <property type="protein sequence ID" value="RPD61502.1"/>
    <property type="molecule type" value="Genomic_DNA"/>
</dbReference>
<dbReference type="STRING" id="1328759.A0A5C2SCJ6"/>
<feature type="region of interest" description="Disordered" evidence="1">
    <location>
        <begin position="1"/>
        <end position="23"/>
    </location>
</feature>
<reference evidence="2" key="1">
    <citation type="journal article" date="2018" name="Genome Biol. Evol.">
        <title>Genomics and development of Lentinus tigrinus, a white-rot wood-decaying mushroom with dimorphic fruiting bodies.</title>
        <authorList>
            <person name="Wu B."/>
            <person name="Xu Z."/>
            <person name="Knudson A."/>
            <person name="Carlson A."/>
            <person name="Chen N."/>
            <person name="Kovaka S."/>
            <person name="LaButti K."/>
            <person name="Lipzen A."/>
            <person name="Pennachio C."/>
            <person name="Riley R."/>
            <person name="Schakwitz W."/>
            <person name="Umezawa K."/>
            <person name="Ohm R.A."/>
            <person name="Grigoriev I.V."/>
            <person name="Nagy L.G."/>
            <person name="Gibbons J."/>
            <person name="Hibbett D."/>
        </authorList>
    </citation>
    <scope>NUCLEOTIDE SEQUENCE [LARGE SCALE GENOMIC DNA]</scope>
    <source>
        <strain evidence="2">ALCF2SS1-6</strain>
    </source>
</reference>
<dbReference type="OrthoDB" id="2753353at2759"/>
<protein>
    <submittedName>
        <fullName evidence="2">Uncharacterized protein</fullName>
    </submittedName>
</protein>
<dbReference type="Proteomes" id="UP000313359">
    <property type="component" value="Unassembled WGS sequence"/>
</dbReference>
<evidence type="ECO:0000256" key="1">
    <source>
        <dbReference type="SAM" id="MobiDB-lite"/>
    </source>
</evidence>
<proteinExistence type="predicted"/>